<dbReference type="Pfam" id="PF07077">
    <property type="entry name" value="DUF1345"/>
    <property type="match status" value="1"/>
</dbReference>
<keyword evidence="1" id="KW-0812">Transmembrane</keyword>
<proteinExistence type="predicted"/>
<sequence length="220" mass="24219">MRILSFSKTLVRAHPKLLIAIAAGAVCFLMMPGNMSLLFRGMVSWNVIAWIYIVLLWLLILSSEPHHIKQVAQSEDETAATVLFLVCIACVTSLGVIFLELANAKDADGVDKVVRLGLSGATLLSSWLLIPTAFTIHYAHIFYQKTNSKSRALNFPDKLDNPGYWDFLYFSFTISVASQTADVSIGNTSMRKIVLLQSVLSFIFNISILGIFVNVAASLS</sequence>
<evidence type="ECO:0000313" key="2">
    <source>
        <dbReference type="EMBL" id="MEN3930853.1"/>
    </source>
</evidence>
<evidence type="ECO:0000256" key="1">
    <source>
        <dbReference type="SAM" id="Phobius"/>
    </source>
</evidence>
<feature type="transmembrane region" description="Helical" evidence="1">
    <location>
        <begin position="43"/>
        <end position="60"/>
    </location>
</feature>
<feature type="transmembrane region" description="Helical" evidence="1">
    <location>
        <begin position="123"/>
        <end position="143"/>
    </location>
</feature>
<reference evidence="2 3" key="1">
    <citation type="submission" date="2024-04" db="EMBL/GenBank/DDBJ databases">
        <title>A novel species isolated from cricket.</title>
        <authorList>
            <person name="Wang H.-C."/>
        </authorList>
    </citation>
    <scope>NUCLEOTIDE SEQUENCE [LARGE SCALE GENOMIC DNA]</scope>
    <source>
        <strain evidence="2 3">WL0021</strain>
    </source>
</reference>
<gene>
    <name evidence="2" type="ORF">WJT86_07240</name>
</gene>
<feature type="transmembrane region" description="Helical" evidence="1">
    <location>
        <begin position="80"/>
        <end position="102"/>
    </location>
</feature>
<dbReference type="Proteomes" id="UP001418637">
    <property type="component" value="Unassembled WGS sequence"/>
</dbReference>
<feature type="transmembrane region" description="Helical" evidence="1">
    <location>
        <begin position="193"/>
        <end position="217"/>
    </location>
</feature>
<dbReference type="RefSeq" id="WP_346336878.1">
    <property type="nucleotide sequence ID" value="NZ_JBBYXI010000002.1"/>
</dbReference>
<evidence type="ECO:0000313" key="3">
    <source>
        <dbReference type="Proteomes" id="UP001418637"/>
    </source>
</evidence>
<dbReference type="InterPro" id="IPR009781">
    <property type="entry name" value="DUF1345"/>
</dbReference>
<comment type="caution">
    <text evidence="2">The sequence shown here is derived from an EMBL/GenBank/DDBJ whole genome shotgun (WGS) entry which is preliminary data.</text>
</comment>
<dbReference type="EMBL" id="JBBYXI010000002">
    <property type="protein sequence ID" value="MEN3930853.1"/>
    <property type="molecule type" value="Genomic_DNA"/>
</dbReference>
<keyword evidence="1" id="KW-1133">Transmembrane helix</keyword>
<accession>A0ABV0BIP1</accession>
<keyword evidence="1" id="KW-0472">Membrane</keyword>
<organism evidence="2 3">
    <name type="scientific">Hohaiivirga grylli</name>
    <dbReference type="NCBI Taxonomy" id="3133970"/>
    <lineage>
        <taxon>Bacteria</taxon>
        <taxon>Pseudomonadati</taxon>
        <taxon>Pseudomonadota</taxon>
        <taxon>Alphaproteobacteria</taxon>
        <taxon>Hyphomicrobiales</taxon>
        <taxon>Methylobacteriaceae</taxon>
        <taxon>Hohaiivirga</taxon>
    </lineage>
</organism>
<protein>
    <submittedName>
        <fullName evidence="2">DUF1345 domain-containing protein</fullName>
    </submittedName>
</protein>
<name>A0ABV0BIP1_9HYPH</name>
<keyword evidence="3" id="KW-1185">Reference proteome</keyword>
<feature type="transmembrane region" description="Helical" evidence="1">
    <location>
        <begin position="13"/>
        <end position="31"/>
    </location>
</feature>